<comment type="subcellular location">
    <subcellularLocation>
        <location evidence="12">Cytoplasm</location>
    </subcellularLocation>
</comment>
<dbReference type="RefSeq" id="WP_121837492.1">
    <property type="nucleotide sequence ID" value="NZ_ML014756.1"/>
</dbReference>
<dbReference type="GO" id="GO:0009089">
    <property type="term" value="P:lysine biosynthetic process via diaminopimelate"/>
    <property type="evidence" value="ECO:0007669"/>
    <property type="project" value="UniProtKB-UniRule"/>
</dbReference>
<keyword evidence="17" id="KW-1185">Reference proteome</keyword>
<dbReference type="InterPro" id="IPR013785">
    <property type="entry name" value="Aldolase_TIM"/>
</dbReference>
<evidence type="ECO:0000256" key="1">
    <source>
        <dbReference type="ARBA" id="ARBA00003294"/>
    </source>
</evidence>
<dbReference type="Proteomes" id="UP000281474">
    <property type="component" value="Unassembled WGS sequence"/>
</dbReference>
<dbReference type="PANTHER" id="PTHR12128:SF66">
    <property type="entry name" value="4-HYDROXY-2-OXOGLUTARATE ALDOLASE, MITOCHONDRIAL"/>
    <property type="match status" value="1"/>
</dbReference>
<keyword evidence="9 12" id="KW-0456">Lyase</keyword>
<dbReference type="EC" id="4.3.3.7" evidence="4 12"/>
<dbReference type="CDD" id="cd00950">
    <property type="entry name" value="DHDPS"/>
    <property type="match status" value="1"/>
</dbReference>
<feature type="site" description="Part of a proton relay during catalysis" evidence="12">
    <location>
        <position position="107"/>
    </location>
</feature>
<comment type="catalytic activity">
    <reaction evidence="11 12">
        <text>L-aspartate 4-semialdehyde + pyruvate = (2S,4S)-4-hydroxy-2,3,4,5-tetrahydrodipicolinate + H2O + H(+)</text>
        <dbReference type="Rhea" id="RHEA:34171"/>
        <dbReference type="ChEBI" id="CHEBI:15361"/>
        <dbReference type="ChEBI" id="CHEBI:15377"/>
        <dbReference type="ChEBI" id="CHEBI:15378"/>
        <dbReference type="ChEBI" id="CHEBI:67139"/>
        <dbReference type="ChEBI" id="CHEBI:537519"/>
        <dbReference type="EC" id="4.3.3.7"/>
    </reaction>
</comment>
<evidence type="ECO:0000256" key="2">
    <source>
        <dbReference type="ARBA" id="ARBA00005120"/>
    </source>
</evidence>
<evidence type="ECO:0000256" key="14">
    <source>
        <dbReference type="PIRSR" id="PIRSR001365-1"/>
    </source>
</evidence>
<keyword evidence="7 12" id="KW-0220">Diaminopimelate biosynthesis</keyword>
<keyword evidence="10 12" id="KW-0704">Schiff base</keyword>
<evidence type="ECO:0000313" key="17">
    <source>
        <dbReference type="Proteomes" id="UP000281474"/>
    </source>
</evidence>
<protein>
    <recommendedName>
        <fullName evidence="4 12">4-hydroxy-tetrahydrodipicolinate synthase</fullName>
        <shortName evidence="12">HTPA synthase</shortName>
        <ecNumber evidence="4 12">4.3.3.7</ecNumber>
    </recommendedName>
</protein>
<dbReference type="PROSITE" id="PS00666">
    <property type="entry name" value="DHDPS_2"/>
    <property type="match status" value="1"/>
</dbReference>
<evidence type="ECO:0000256" key="8">
    <source>
        <dbReference type="ARBA" id="ARBA00023154"/>
    </source>
</evidence>
<dbReference type="GO" id="GO:0019877">
    <property type="term" value="P:diaminopimelate biosynthetic process"/>
    <property type="evidence" value="ECO:0007669"/>
    <property type="project" value="UniProtKB-UniRule"/>
</dbReference>
<feature type="active site" description="Schiff-base intermediate with substrate" evidence="12 14">
    <location>
        <position position="161"/>
    </location>
</feature>
<dbReference type="InterPro" id="IPR005263">
    <property type="entry name" value="DapA"/>
</dbReference>
<evidence type="ECO:0000256" key="3">
    <source>
        <dbReference type="ARBA" id="ARBA00007592"/>
    </source>
</evidence>
<keyword evidence="8 12" id="KW-0457">Lysine biosynthesis</keyword>
<dbReference type="InterPro" id="IPR020625">
    <property type="entry name" value="Schiff_base-form_aldolases_AS"/>
</dbReference>
<dbReference type="PANTHER" id="PTHR12128">
    <property type="entry name" value="DIHYDRODIPICOLINATE SYNTHASE"/>
    <property type="match status" value="1"/>
</dbReference>
<dbReference type="PROSITE" id="PS00665">
    <property type="entry name" value="DHDPS_1"/>
    <property type="match status" value="1"/>
</dbReference>
<keyword evidence="5 12" id="KW-0963">Cytoplasm</keyword>
<dbReference type="PIRSF" id="PIRSF001365">
    <property type="entry name" value="DHDPS"/>
    <property type="match status" value="1"/>
</dbReference>
<name>A0A3L8Q195_9GAMM</name>
<evidence type="ECO:0000256" key="4">
    <source>
        <dbReference type="ARBA" id="ARBA00012086"/>
    </source>
</evidence>
<feature type="site" description="Part of a proton relay during catalysis" evidence="12">
    <location>
        <position position="44"/>
    </location>
</feature>
<dbReference type="AlphaFoldDB" id="A0A3L8Q195"/>
<dbReference type="OrthoDB" id="9782828at2"/>
<comment type="similarity">
    <text evidence="3 12 13">Belongs to the DapA family.</text>
</comment>
<feature type="active site" description="Proton donor/acceptor" evidence="12 14">
    <location>
        <position position="133"/>
    </location>
</feature>
<organism evidence="16 17">
    <name type="scientific">Parashewanella curva</name>
    <dbReference type="NCBI Taxonomy" id="2338552"/>
    <lineage>
        <taxon>Bacteria</taxon>
        <taxon>Pseudomonadati</taxon>
        <taxon>Pseudomonadota</taxon>
        <taxon>Gammaproteobacteria</taxon>
        <taxon>Alteromonadales</taxon>
        <taxon>Shewanellaceae</taxon>
        <taxon>Parashewanella</taxon>
    </lineage>
</organism>
<dbReference type="InterPro" id="IPR020624">
    <property type="entry name" value="Schiff_base-form_aldolases_CS"/>
</dbReference>
<evidence type="ECO:0000256" key="15">
    <source>
        <dbReference type="PIRSR" id="PIRSR001365-2"/>
    </source>
</evidence>
<dbReference type="HAMAP" id="MF_00418">
    <property type="entry name" value="DapA"/>
    <property type="match status" value="1"/>
</dbReference>
<dbReference type="SMART" id="SM01130">
    <property type="entry name" value="DHDPS"/>
    <property type="match status" value="1"/>
</dbReference>
<evidence type="ECO:0000256" key="9">
    <source>
        <dbReference type="ARBA" id="ARBA00023239"/>
    </source>
</evidence>
<evidence type="ECO:0000313" key="16">
    <source>
        <dbReference type="EMBL" id="RLV61230.1"/>
    </source>
</evidence>
<evidence type="ECO:0000256" key="13">
    <source>
        <dbReference type="PIRNR" id="PIRNR001365"/>
    </source>
</evidence>
<comment type="pathway">
    <text evidence="2 12">Amino-acid biosynthesis; L-lysine biosynthesis via DAP pathway; (S)-tetrahydrodipicolinate from L-aspartate: step 3/4.</text>
</comment>
<comment type="caution">
    <text evidence="12">Was originally thought to be a dihydrodipicolinate synthase (DHDPS), catalyzing the condensation of (S)-aspartate-beta-semialdehyde [(S)-ASA] and pyruvate to dihydrodipicolinate (DHDP). However, it was shown in E.coli that the product of the enzymatic reaction is not dihydrodipicolinate but in fact (4S)-4-hydroxy-2,3,4,5-tetrahydro-(2S)-dipicolinic acid (HTPA), and that the consecutive dehydration reaction leading to DHDP is not spontaneous but catalyzed by DapB.</text>
</comment>
<keyword evidence="6 12" id="KW-0028">Amino-acid biosynthesis</keyword>
<feature type="binding site" evidence="12 15">
    <location>
        <position position="203"/>
    </location>
    <ligand>
        <name>pyruvate</name>
        <dbReference type="ChEBI" id="CHEBI:15361"/>
    </ligand>
</feature>
<dbReference type="GO" id="GO:0008840">
    <property type="term" value="F:4-hydroxy-tetrahydrodipicolinate synthase activity"/>
    <property type="evidence" value="ECO:0007669"/>
    <property type="project" value="UniProtKB-UniRule"/>
</dbReference>
<gene>
    <name evidence="12" type="primary">dapA</name>
    <name evidence="16" type="ORF">D5018_02950</name>
</gene>
<sequence length="294" mass="31233">MFKGSFVALVTPMALDGSVDYASLDRLIEFHIENGTDGIVVVGTTGESATLTTAEYVAIVKHVVKAVDGLVQVIAGNGSNSTAHAVQLTKALSPLGLDGMLCVTPYYNKPSPQGLIAHFTAIADSTNVPQILYNVPGRTAVDMQPEVVAELAKLSNVVGIKEATGDVNRVEIIRELCGDDFAILSGDDATCREFMLLGGDGVISVVNNIAPKKFKNLCDLALAGNTDLSQQIDESFSGLYESLFIEANPIPVKWAAYHLGLIANPTIRLPLTELSSSHHGLLIDAMKKAQLEVK</sequence>
<comment type="function">
    <text evidence="1 12">Catalyzes the condensation of (S)-aspartate-beta-semialdehyde [(S)-ASA] and pyruvate to 4-hydroxy-tetrahydrodipicolinate (HTPA).</text>
</comment>
<comment type="subunit">
    <text evidence="12">Homotetramer; dimer of dimers.</text>
</comment>
<evidence type="ECO:0000256" key="7">
    <source>
        <dbReference type="ARBA" id="ARBA00022915"/>
    </source>
</evidence>
<dbReference type="SUPFAM" id="SSF51569">
    <property type="entry name" value="Aldolase"/>
    <property type="match status" value="1"/>
</dbReference>
<evidence type="ECO:0000256" key="10">
    <source>
        <dbReference type="ARBA" id="ARBA00023270"/>
    </source>
</evidence>
<evidence type="ECO:0000256" key="5">
    <source>
        <dbReference type="ARBA" id="ARBA00022490"/>
    </source>
</evidence>
<dbReference type="PRINTS" id="PR00146">
    <property type="entry name" value="DHPICSNTHASE"/>
</dbReference>
<dbReference type="NCBIfam" id="TIGR00674">
    <property type="entry name" value="dapA"/>
    <property type="match status" value="1"/>
</dbReference>
<evidence type="ECO:0000256" key="6">
    <source>
        <dbReference type="ARBA" id="ARBA00022605"/>
    </source>
</evidence>
<feature type="binding site" evidence="12 15">
    <location>
        <position position="45"/>
    </location>
    <ligand>
        <name>pyruvate</name>
        <dbReference type="ChEBI" id="CHEBI:15361"/>
    </ligand>
</feature>
<dbReference type="GO" id="GO:0005829">
    <property type="term" value="C:cytosol"/>
    <property type="evidence" value="ECO:0007669"/>
    <property type="project" value="TreeGrafter"/>
</dbReference>
<evidence type="ECO:0000256" key="11">
    <source>
        <dbReference type="ARBA" id="ARBA00047836"/>
    </source>
</evidence>
<dbReference type="EMBL" id="QZEI01000005">
    <property type="protein sequence ID" value="RLV61230.1"/>
    <property type="molecule type" value="Genomic_DNA"/>
</dbReference>
<dbReference type="UniPathway" id="UPA00034">
    <property type="reaction ID" value="UER00017"/>
</dbReference>
<comment type="caution">
    <text evidence="16">The sequence shown here is derived from an EMBL/GenBank/DDBJ whole genome shotgun (WGS) entry which is preliminary data.</text>
</comment>
<reference evidence="16 17" key="1">
    <citation type="submission" date="2018-09" db="EMBL/GenBank/DDBJ databases">
        <title>Phylogeny of the Shewanellaceae, and recommendation for two new genera, Pseudoshewanella and Parashewanella.</title>
        <authorList>
            <person name="Wang G."/>
        </authorList>
    </citation>
    <scope>NUCLEOTIDE SEQUENCE [LARGE SCALE GENOMIC DNA]</scope>
    <source>
        <strain evidence="16 17">C51</strain>
    </source>
</reference>
<accession>A0A3L8Q195</accession>
<evidence type="ECO:0000256" key="12">
    <source>
        <dbReference type="HAMAP-Rule" id="MF_00418"/>
    </source>
</evidence>
<dbReference type="Gene3D" id="3.20.20.70">
    <property type="entry name" value="Aldolase class I"/>
    <property type="match status" value="1"/>
</dbReference>
<dbReference type="Pfam" id="PF00701">
    <property type="entry name" value="DHDPS"/>
    <property type="match status" value="1"/>
</dbReference>
<proteinExistence type="inferred from homology"/>
<dbReference type="InterPro" id="IPR002220">
    <property type="entry name" value="DapA-like"/>
</dbReference>